<protein>
    <submittedName>
        <fullName evidence="1">Ctf8-domain-containing protein</fullName>
    </submittedName>
</protein>
<gene>
    <name evidence="1" type="ORF">BJ138DRAFT_1081433</name>
</gene>
<evidence type="ECO:0000313" key="1">
    <source>
        <dbReference type="EMBL" id="KAH7913535.1"/>
    </source>
</evidence>
<name>A0ACB8AK22_9AGAM</name>
<comment type="caution">
    <text evidence="1">The sequence shown here is derived from an EMBL/GenBank/DDBJ whole genome shotgun (WGS) entry which is preliminary data.</text>
</comment>
<sequence>MIIPISVSSKENNDIFPPSLARLGNDDLVLIELQGSLEVECNESSSRDGRLVGKLNVDNPDKPTLLIGHHLLEGKIVTLPKPLGVLHRNTPIQNPKTQGESLDRSQSDQDEVDGWSIVAMVKKKLVFSKRPMPITILKQKT</sequence>
<evidence type="ECO:0000313" key="2">
    <source>
        <dbReference type="Proteomes" id="UP000790377"/>
    </source>
</evidence>
<proteinExistence type="predicted"/>
<organism evidence="1 2">
    <name type="scientific">Hygrophoropsis aurantiaca</name>
    <dbReference type="NCBI Taxonomy" id="72124"/>
    <lineage>
        <taxon>Eukaryota</taxon>
        <taxon>Fungi</taxon>
        <taxon>Dikarya</taxon>
        <taxon>Basidiomycota</taxon>
        <taxon>Agaricomycotina</taxon>
        <taxon>Agaricomycetes</taxon>
        <taxon>Agaricomycetidae</taxon>
        <taxon>Boletales</taxon>
        <taxon>Coniophorineae</taxon>
        <taxon>Hygrophoropsidaceae</taxon>
        <taxon>Hygrophoropsis</taxon>
    </lineage>
</organism>
<reference evidence="1" key="1">
    <citation type="journal article" date="2021" name="New Phytol.">
        <title>Evolutionary innovations through gain and loss of genes in the ectomycorrhizal Boletales.</title>
        <authorList>
            <person name="Wu G."/>
            <person name="Miyauchi S."/>
            <person name="Morin E."/>
            <person name="Kuo A."/>
            <person name="Drula E."/>
            <person name="Varga T."/>
            <person name="Kohler A."/>
            <person name="Feng B."/>
            <person name="Cao Y."/>
            <person name="Lipzen A."/>
            <person name="Daum C."/>
            <person name="Hundley H."/>
            <person name="Pangilinan J."/>
            <person name="Johnson J."/>
            <person name="Barry K."/>
            <person name="LaButti K."/>
            <person name="Ng V."/>
            <person name="Ahrendt S."/>
            <person name="Min B."/>
            <person name="Choi I.G."/>
            <person name="Park H."/>
            <person name="Plett J.M."/>
            <person name="Magnuson J."/>
            <person name="Spatafora J.W."/>
            <person name="Nagy L.G."/>
            <person name="Henrissat B."/>
            <person name="Grigoriev I.V."/>
            <person name="Yang Z.L."/>
            <person name="Xu J."/>
            <person name="Martin F.M."/>
        </authorList>
    </citation>
    <scope>NUCLEOTIDE SEQUENCE</scope>
    <source>
        <strain evidence="1">ATCC 28755</strain>
    </source>
</reference>
<keyword evidence="2" id="KW-1185">Reference proteome</keyword>
<dbReference type="EMBL" id="MU267629">
    <property type="protein sequence ID" value="KAH7913535.1"/>
    <property type="molecule type" value="Genomic_DNA"/>
</dbReference>
<accession>A0ACB8AK22</accession>
<dbReference type="Proteomes" id="UP000790377">
    <property type="component" value="Unassembled WGS sequence"/>
</dbReference>